<evidence type="ECO:0000313" key="2">
    <source>
        <dbReference type="EMBL" id="AVK96819.1"/>
    </source>
</evidence>
<dbReference type="Proteomes" id="UP000238825">
    <property type="component" value="Chromosome"/>
</dbReference>
<dbReference type="AlphaFoldDB" id="A0A2S0K0J1"/>
<reference evidence="3 5" key="2">
    <citation type="submission" date="2018-06" db="EMBL/GenBank/DDBJ databases">
        <authorList>
            <consortium name="Pathogen Informatics"/>
            <person name="Doyle S."/>
        </authorList>
    </citation>
    <scope>NUCLEOTIDE SEQUENCE [LARGE SCALE GENOMIC DNA]</scope>
    <source>
        <strain evidence="3 5">NCTC10338</strain>
    </source>
</reference>
<evidence type="ECO:0000313" key="4">
    <source>
        <dbReference type="Proteomes" id="UP000238825"/>
    </source>
</evidence>
<keyword evidence="1" id="KW-0472">Membrane</keyword>
<feature type="transmembrane region" description="Helical" evidence="1">
    <location>
        <begin position="39"/>
        <end position="58"/>
    </location>
</feature>
<reference evidence="2 4" key="1">
    <citation type="submission" date="2017-03" db="EMBL/GenBank/DDBJ databases">
        <title>The whole genome sequencing and assembly of Lysinibacillus sphaericus DSM 28T strain.</title>
        <authorList>
            <person name="Lee Y.-J."/>
            <person name="Yi H."/>
            <person name="Bahn Y.-S."/>
            <person name="Kim J.F."/>
            <person name="Lee D.-W."/>
        </authorList>
    </citation>
    <scope>NUCLEOTIDE SEQUENCE [LARGE SCALE GENOMIC DNA]</scope>
    <source>
        <strain evidence="2 4">DSM 28</strain>
    </source>
</reference>
<protein>
    <submittedName>
        <fullName evidence="3">YoaS protein</fullName>
    </submittedName>
</protein>
<dbReference type="Proteomes" id="UP000255295">
    <property type="component" value="Unassembled WGS sequence"/>
</dbReference>
<gene>
    <name evidence="2" type="ORF">LS41612_11365</name>
    <name evidence="3" type="ORF">NCTC10338_02453</name>
</gene>
<dbReference type="Pfam" id="PF11188">
    <property type="entry name" value="DUF2975"/>
    <property type="match status" value="1"/>
</dbReference>
<accession>A0A2S0K0J1</accession>
<dbReference type="GeneID" id="48276798"/>
<evidence type="ECO:0000313" key="3">
    <source>
        <dbReference type="EMBL" id="SUV17354.1"/>
    </source>
</evidence>
<keyword evidence="1" id="KW-0812">Transmembrane</keyword>
<feature type="transmembrane region" description="Helical" evidence="1">
    <location>
        <begin position="79"/>
        <end position="100"/>
    </location>
</feature>
<sequence>MKKLAMWLKFLIIMVAFSGILFCFLVVPQMAIKIEGMPIMLFMWVTAIPFYLALLFAWKICSGITKKLFSEQYVKHFTYMSYLAMSEIVLYAIGIVYIIISEQATTIIFSFCLLFFGMAVTLTVFLRVLANVFQQAIQLEEEAKLTI</sequence>
<name>A0A2S0K0J1_LYSSH</name>
<evidence type="ECO:0000313" key="5">
    <source>
        <dbReference type="Proteomes" id="UP000255295"/>
    </source>
</evidence>
<dbReference type="EMBL" id="UFSZ01000001">
    <property type="protein sequence ID" value="SUV17354.1"/>
    <property type="molecule type" value="Genomic_DNA"/>
</dbReference>
<proteinExistence type="predicted"/>
<dbReference type="InterPro" id="IPR021354">
    <property type="entry name" value="DUF2975"/>
</dbReference>
<dbReference type="RefSeq" id="WP_024364143.1">
    <property type="nucleotide sequence ID" value="NZ_BJNS01000047.1"/>
</dbReference>
<feature type="transmembrane region" description="Helical" evidence="1">
    <location>
        <begin position="106"/>
        <end position="129"/>
    </location>
</feature>
<organism evidence="2 4">
    <name type="scientific">Lysinibacillus sphaericus</name>
    <name type="common">Bacillus sphaericus</name>
    <dbReference type="NCBI Taxonomy" id="1421"/>
    <lineage>
        <taxon>Bacteria</taxon>
        <taxon>Bacillati</taxon>
        <taxon>Bacillota</taxon>
        <taxon>Bacilli</taxon>
        <taxon>Bacillales</taxon>
        <taxon>Bacillaceae</taxon>
        <taxon>Lysinibacillus</taxon>
    </lineage>
</organism>
<evidence type="ECO:0000256" key="1">
    <source>
        <dbReference type="SAM" id="Phobius"/>
    </source>
</evidence>
<feature type="transmembrane region" description="Helical" evidence="1">
    <location>
        <begin position="7"/>
        <end position="27"/>
    </location>
</feature>
<dbReference type="EMBL" id="CP019980">
    <property type="protein sequence ID" value="AVK96819.1"/>
    <property type="molecule type" value="Genomic_DNA"/>
</dbReference>
<keyword evidence="1" id="KW-1133">Transmembrane helix</keyword>